<name>A0ACC1M742_9FUNG</name>
<accession>A0ACC1M742</accession>
<keyword evidence="1" id="KW-0436">Ligase</keyword>
<dbReference type="Proteomes" id="UP001139981">
    <property type="component" value="Unassembled WGS sequence"/>
</dbReference>
<dbReference type="EMBL" id="JANBVB010000129">
    <property type="protein sequence ID" value="KAJ2897287.1"/>
    <property type="molecule type" value="Genomic_DNA"/>
</dbReference>
<reference evidence="1" key="1">
    <citation type="submission" date="2022-07" db="EMBL/GenBank/DDBJ databases">
        <title>Phylogenomic reconstructions and comparative analyses of Kickxellomycotina fungi.</title>
        <authorList>
            <person name="Reynolds N.K."/>
            <person name="Stajich J.E."/>
            <person name="Barry K."/>
            <person name="Grigoriev I.V."/>
            <person name="Crous P."/>
            <person name="Smith M.E."/>
        </authorList>
    </citation>
    <scope>NUCLEOTIDE SEQUENCE</scope>
    <source>
        <strain evidence="1">CBS 190363</strain>
    </source>
</reference>
<proteinExistence type="predicted"/>
<evidence type="ECO:0000313" key="1">
    <source>
        <dbReference type="EMBL" id="KAJ2897287.1"/>
    </source>
</evidence>
<protein>
    <submittedName>
        <fullName evidence="1">ATP-dependent DNA ligase Cdc17</fullName>
    </submittedName>
</protein>
<organism evidence="1 2">
    <name type="scientific">Coemansia aciculifera</name>
    <dbReference type="NCBI Taxonomy" id="417176"/>
    <lineage>
        <taxon>Eukaryota</taxon>
        <taxon>Fungi</taxon>
        <taxon>Fungi incertae sedis</taxon>
        <taxon>Zoopagomycota</taxon>
        <taxon>Kickxellomycotina</taxon>
        <taxon>Kickxellomycetes</taxon>
        <taxon>Kickxellales</taxon>
        <taxon>Kickxellaceae</taxon>
        <taxon>Coemansia</taxon>
    </lineage>
</organism>
<keyword evidence="2" id="KW-1185">Reference proteome</keyword>
<gene>
    <name evidence="1" type="primary">cdc17</name>
    <name evidence="1" type="ORF">IWW38_001771</name>
</gene>
<evidence type="ECO:0000313" key="2">
    <source>
        <dbReference type="Proteomes" id="UP001139981"/>
    </source>
</evidence>
<comment type="caution">
    <text evidence="1">The sequence shown here is derived from an EMBL/GenBank/DDBJ whole genome shotgun (WGS) entry which is preliminary data.</text>
</comment>
<sequence>MKQQSISSFFGGGGVSKSKSEPATGNSKPAMETPESKPAKPALSATLSEVYADTTHSLATKLEIKDADVGDKSTSAKKRRVVDSDSEDDYTGAIPKPKQLEDVAAANDSATDLDNADDSATDLDDGQELEAVVKSSAKKTKTLTEALSSKKPSAKKTKLGGVEVAKPADLELIDTKEGAQVPYLALCKVFETIETTSKRLEITAYIRDFLLQVMRVDQEQLTHTVMICISKIAPDHEGIELGIGEAILIKSIAAATGKQVSRVKQEQQELGDLGLVVQRGKSGQRTMFKPKPLSISKVFTTFKEIASMSGSSSIQKKQSLIVGLLASCSELESRFLIRYSICQMIGQTVQAHLTTKLVFLFCRSLEGRLRIGLAESTIQTALAHAALIHEKGNIRQSLLLRSWVISKWHDIMKRRVTASTHSCFVCKAINLTNGRFYLLCQRVVGDKDNDSIDPSDFQAATESLKQVLSEFPIYSSVIESIYKHGISGAANHCMLTPTLPVKPMLAKIEKAADDVLRRFEGKPFTCEFKYDGERSQIHYTREDDGTAKCVIFSRNAENNTNKYPDIVNSVKEFALEGVTSFILDCEAVAWDKLGGKIRSFQTLSSRKKKVGDESEITVGVCCFAFDLLFLNGEALIRLPLRQRRDLLHKHFTPVLNKFQFATAKDLTEVEDIQEFLELSVQENCEGLMIKTLDGESSSYEPSKRSMNWLKLKKDYVDGLGDSLDLVVIGAYFGKGKRVGAYGSYLLACYDPDREEYQTICNIGTGFSEADLGSHKAQLDQSTIDAPKPYYAASDKSKPDVWFEPTQVWEVKAADLSLSSTYLAAYGQVDADKGVSLRFPRFIRIRDDKTPEMATTSTQVQY</sequence>